<comment type="caution">
    <text evidence="1">The sequence shown here is derived from an EMBL/GenBank/DDBJ whole genome shotgun (WGS) entry which is preliminary data.</text>
</comment>
<reference evidence="1 2" key="1">
    <citation type="submission" date="2017-05" db="EMBL/GenBank/DDBJ databases">
        <title>Complete and WGS of Bordetella genogroups.</title>
        <authorList>
            <person name="Spilker T."/>
            <person name="Lipuma J."/>
        </authorList>
    </citation>
    <scope>NUCLEOTIDE SEQUENCE [LARGE SCALE GENOMIC DNA]</scope>
    <source>
        <strain evidence="1 2">AU9795</strain>
    </source>
</reference>
<protein>
    <submittedName>
        <fullName evidence="1">Uncharacterized protein</fullName>
    </submittedName>
</protein>
<evidence type="ECO:0000313" key="2">
    <source>
        <dbReference type="Proteomes" id="UP000216354"/>
    </source>
</evidence>
<name>A0ABX4EZU2_9BORD</name>
<dbReference type="EMBL" id="NEVR01000004">
    <property type="protein sequence ID" value="OZI58972.1"/>
    <property type="molecule type" value="Genomic_DNA"/>
</dbReference>
<dbReference type="Proteomes" id="UP000216354">
    <property type="component" value="Unassembled WGS sequence"/>
</dbReference>
<sequence>MLGPVFKHGSIYRLWELLPAFKRGDKLFHRGSVICQAEDILLLVAATISSDNGQIEERQNCTASLVKLA</sequence>
<proteinExistence type="predicted"/>
<evidence type="ECO:0000313" key="1">
    <source>
        <dbReference type="EMBL" id="OZI58972.1"/>
    </source>
</evidence>
<gene>
    <name evidence="1" type="ORF">CAL27_20125</name>
</gene>
<organism evidence="1 2">
    <name type="scientific">Bordetella genomosp. 1</name>
    <dbReference type="NCBI Taxonomy" id="1395607"/>
    <lineage>
        <taxon>Bacteria</taxon>
        <taxon>Pseudomonadati</taxon>
        <taxon>Pseudomonadota</taxon>
        <taxon>Betaproteobacteria</taxon>
        <taxon>Burkholderiales</taxon>
        <taxon>Alcaligenaceae</taxon>
        <taxon>Bordetella</taxon>
    </lineage>
</organism>
<accession>A0ABX4EZU2</accession>
<keyword evidence="2" id="KW-1185">Reference proteome</keyword>